<dbReference type="InterPro" id="IPR018152">
    <property type="entry name" value="SOD_Cu/Zn_BS"/>
</dbReference>
<dbReference type="InterPro" id="IPR003582">
    <property type="entry name" value="ShKT_dom"/>
</dbReference>
<dbReference type="Proteomes" id="UP000838412">
    <property type="component" value="Chromosome 19"/>
</dbReference>
<feature type="chain" id="PRO_5035464731" evidence="3">
    <location>
        <begin position="20"/>
        <end position="524"/>
    </location>
</feature>
<dbReference type="Pfam" id="PF01549">
    <property type="entry name" value="ShK"/>
    <property type="match status" value="1"/>
</dbReference>
<gene>
    <name evidence="5" type="primary">SOD1</name>
    <name evidence="5" type="ORF">BLAG_LOCUS12307</name>
</gene>
<dbReference type="Pfam" id="PF00080">
    <property type="entry name" value="Sod_Cu"/>
    <property type="match status" value="1"/>
</dbReference>
<dbReference type="OrthoDB" id="666972at2759"/>
<feature type="domain" description="ShKT" evidence="4">
    <location>
        <begin position="40"/>
        <end position="74"/>
    </location>
</feature>
<dbReference type="PROSITE" id="PS00332">
    <property type="entry name" value="SOD_CU_ZN_2"/>
    <property type="match status" value="1"/>
</dbReference>
<dbReference type="PROSITE" id="PS00087">
    <property type="entry name" value="SOD_CU_ZN_1"/>
    <property type="match status" value="1"/>
</dbReference>
<dbReference type="InterPro" id="IPR036423">
    <property type="entry name" value="SOD-like_Cu/Zn_dom_sf"/>
</dbReference>
<feature type="signal peptide" evidence="3">
    <location>
        <begin position="1"/>
        <end position="19"/>
    </location>
</feature>
<feature type="compositionally biased region" description="Basic residues" evidence="2">
    <location>
        <begin position="235"/>
        <end position="244"/>
    </location>
</feature>
<evidence type="ECO:0000313" key="5">
    <source>
        <dbReference type="EMBL" id="CAH1252141.1"/>
    </source>
</evidence>
<feature type="compositionally biased region" description="Low complexity" evidence="2">
    <location>
        <begin position="98"/>
        <end position="111"/>
    </location>
</feature>
<accession>A0A8K0EL08</accession>
<dbReference type="PRINTS" id="PR00068">
    <property type="entry name" value="CUZNDISMTASE"/>
</dbReference>
<evidence type="ECO:0000256" key="1">
    <source>
        <dbReference type="PROSITE-ProRule" id="PRU01005"/>
    </source>
</evidence>
<dbReference type="AlphaFoldDB" id="A0A8K0EL08"/>
<dbReference type="PANTHER" id="PTHR10003">
    <property type="entry name" value="SUPEROXIDE DISMUTASE CU-ZN -RELATED"/>
    <property type="match status" value="1"/>
</dbReference>
<dbReference type="EMBL" id="OV696704">
    <property type="protein sequence ID" value="CAH1252141.1"/>
    <property type="molecule type" value="Genomic_DNA"/>
</dbReference>
<keyword evidence="3" id="KW-0732">Signal</keyword>
<evidence type="ECO:0000256" key="2">
    <source>
        <dbReference type="SAM" id="MobiDB-lite"/>
    </source>
</evidence>
<evidence type="ECO:0000256" key="3">
    <source>
        <dbReference type="SAM" id="SignalP"/>
    </source>
</evidence>
<dbReference type="InterPro" id="IPR001424">
    <property type="entry name" value="SOD_Cu_Zn_dom"/>
</dbReference>
<organism evidence="5 6">
    <name type="scientific">Branchiostoma lanceolatum</name>
    <name type="common">Common lancelet</name>
    <name type="synonym">Amphioxus lanceolatum</name>
    <dbReference type="NCBI Taxonomy" id="7740"/>
    <lineage>
        <taxon>Eukaryota</taxon>
        <taxon>Metazoa</taxon>
        <taxon>Chordata</taxon>
        <taxon>Cephalochordata</taxon>
        <taxon>Leptocardii</taxon>
        <taxon>Amphioxiformes</taxon>
        <taxon>Branchiostomatidae</taxon>
        <taxon>Branchiostoma</taxon>
    </lineage>
</organism>
<dbReference type="FunFam" id="2.60.40.200:FF:000021">
    <property type="entry name" value="Uncharacterized protein"/>
    <property type="match status" value="1"/>
</dbReference>
<feature type="disulfide bond" evidence="1">
    <location>
        <begin position="40"/>
        <end position="74"/>
    </location>
</feature>
<feature type="region of interest" description="Disordered" evidence="2">
    <location>
        <begin position="153"/>
        <end position="264"/>
    </location>
</feature>
<proteinExistence type="predicted"/>
<dbReference type="PROSITE" id="PS51670">
    <property type="entry name" value="SHKT"/>
    <property type="match status" value="1"/>
</dbReference>
<dbReference type="InterPro" id="IPR024134">
    <property type="entry name" value="SOD_Cu/Zn_/chaperone"/>
</dbReference>
<feature type="region of interest" description="Disordered" evidence="2">
    <location>
        <begin position="98"/>
        <end position="141"/>
    </location>
</feature>
<dbReference type="GO" id="GO:0006801">
    <property type="term" value="P:superoxide metabolic process"/>
    <property type="evidence" value="ECO:0007669"/>
    <property type="project" value="InterPro"/>
</dbReference>
<dbReference type="SUPFAM" id="SSF49329">
    <property type="entry name" value="Cu,Zn superoxide dismutase-like"/>
    <property type="match status" value="1"/>
</dbReference>
<dbReference type="SMART" id="SM00254">
    <property type="entry name" value="ShKT"/>
    <property type="match status" value="1"/>
</dbReference>
<dbReference type="GO" id="GO:0005507">
    <property type="term" value="F:copper ion binding"/>
    <property type="evidence" value="ECO:0007669"/>
    <property type="project" value="InterPro"/>
</dbReference>
<keyword evidence="1" id="KW-1015">Disulfide bond</keyword>
<keyword evidence="6" id="KW-1185">Reference proteome</keyword>
<evidence type="ECO:0000259" key="4">
    <source>
        <dbReference type="PROSITE" id="PS51670"/>
    </source>
</evidence>
<reference evidence="5" key="1">
    <citation type="submission" date="2022-01" db="EMBL/GenBank/DDBJ databases">
        <authorList>
            <person name="Braso-Vives M."/>
        </authorList>
    </citation>
    <scope>NUCLEOTIDE SEQUENCE</scope>
</reference>
<protein>
    <submittedName>
        <fullName evidence="5">SOD1 protein</fullName>
    </submittedName>
</protein>
<dbReference type="CDD" id="cd00305">
    <property type="entry name" value="Cu-Zn_Superoxide_Dismutase"/>
    <property type="match status" value="1"/>
</dbReference>
<dbReference type="Gene3D" id="2.60.40.200">
    <property type="entry name" value="Superoxide dismutase, copper/zinc binding domain"/>
    <property type="match status" value="1"/>
</dbReference>
<comment type="caution">
    <text evidence="1">Lacks conserved residue(s) required for the propagation of feature annotation.</text>
</comment>
<feature type="compositionally biased region" description="Polar residues" evidence="2">
    <location>
        <begin position="251"/>
        <end position="264"/>
    </location>
</feature>
<feature type="compositionally biased region" description="Low complexity" evidence="2">
    <location>
        <begin position="166"/>
        <end position="197"/>
    </location>
</feature>
<evidence type="ECO:0000313" key="6">
    <source>
        <dbReference type="Proteomes" id="UP000838412"/>
    </source>
</evidence>
<sequence length="524" mass="59067">MARLCSKWLIWLILETCRAQHYNYPYNSPTYSYDTDSRYCVDESRYCPSWAERGHCNINPGYMLKKCRLSCRQCSNPQQQQQQLLQQQQQQQQQHQQQQLQEQQRQHQQQQTKGPSYPYQRYTSYSQDNRLPPLSNPMPSYANQAVPYTSYAANQHNQPGYPYPVPSYSQQGPGYPSQSGSSYPSQPGQGSPSSQRGSDYDTARRASSLIGRTGVAKLPVAGSASRRPSAEGSKSRGKLARLRNPRPLPLTASQTSQGQGSRVNTYNRTWVEQVIGHQFESEEAFVEMTRFIRLRENVTMLWKFLEKMSSEEARLEYIQTRECNCVDREDLSCPEEEQVIPKGECCPICAESGYTYGHCHMRPNFLEDQVGINGHIDIRQKLTGGNIEVLVDLVGFDARDPVHGFHIHTDGDLSMGCDTAGPIYDPFNNSHGGLNTTERKVGDLGNLDCDELGRVMMLLEVEDASLLGPYSILGRSIVIHANEDDYGHGDHEMSPVDGNAGVRLACCVIGRTSDAELRWAALER</sequence>
<name>A0A8K0EL08_BRALA</name>